<organism evidence="2 3">
    <name type="scientific">Jeotgalibacillus malaysiensis</name>
    <dbReference type="NCBI Taxonomy" id="1508404"/>
    <lineage>
        <taxon>Bacteria</taxon>
        <taxon>Bacillati</taxon>
        <taxon>Bacillota</taxon>
        <taxon>Bacilli</taxon>
        <taxon>Bacillales</taxon>
        <taxon>Caryophanaceae</taxon>
        <taxon>Jeotgalibacillus</taxon>
    </lineage>
</organism>
<reference evidence="2 3" key="1">
    <citation type="submission" date="2014-08" db="EMBL/GenBank/DDBJ databases">
        <title>Complete genome of a marine bacteria Jeotgalibacillus malaysiensis.</title>
        <authorList>
            <person name="Yaakop A.S."/>
            <person name="Chan K.-G."/>
            <person name="Goh K.M."/>
        </authorList>
    </citation>
    <scope>NUCLEOTIDE SEQUENCE [LARGE SCALE GENOMIC DNA]</scope>
    <source>
        <strain evidence="2 3">D5</strain>
    </source>
</reference>
<proteinExistence type="predicted"/>
<sequence length="44" mass="5271">MLSFLKDSHEAQTDEKKFKQMLLQMIFGIIFAVSLFAMIFWWIS</sequence>
<keyword evidence="1" id="KW-1133">Transmembrane helix</keyword>
<keyword evidence="1" id="KW-0812">Transmembrane</keyword>
<dbReference type="HOGENOM" id="CLU_3217335_0_0_9"/>
<gene>
    <name evidence="2" type="ORF">JMA_09770</name>
</gene>
<dbReference type="Proteomes" id="UP000031449">
    <property type="component" value="Chromosome"/>
</dbReference>
<name>A0A0B5AQD3_9BACL</name>
<dbReference type="KEGG" id="jeo:JMA_09770"/>
<dbReference type="AlphaFoldDB" id="A0A0B5AQD3"/>
<evidence type="ECO:0000313" key="3">
    <source>
        <dbReference type="Proteomes" id="UP000031449"/>
    </source>
</evidence>
<feature type="transmembrane region" description="Helical" evidence="1">
    <location>
        <begin position="21"/>
        <end position="43"/>
    </location>
</feature>
<evidence type="ECO:0000256" key="1">
    <source>
        <dbReference type="SAM" id="Phobius"/>
    </source>
</evidence>
<protein>
    <submittedName>
        <fullName evidence="2">Uncharacterized protein</fullName>
    </submittedName>
</protein>
<dbReference type="BioCyc" id="JESP1508404:G14D9-10209-MONOMER"/>
<evidence type="ECO:0000313" key="2">
    <source>
        <dbReference type="EMBL" id="AJD90294.1"/>
    </source>
</evidence>
<dbReference type="EMBL" id="CP009416">
    <property type="protein sequence ID" value="AJD90294.1"/>
    <property type="molecule type" value="Genomic_DNA"/>
</dbReference>
<accession>A0A0B5AQD3</accession>
<keyword evidence="1" id="KW-0472">Membrane</keyword>
<keyword evidence="3" id="KW-1185">Reference proteome</keyword>